<organism evidence="2 3">
    <name type="scientific">Podarcis lilfordi</name>
    <name type="common">Lilford's wall lizard</name>
    <dbReference type="NCBI Taxonomy" id="74358"/>
    <lineage>
        <taxon>Eukaryota</taxon>
        <taxon>Metazoa</taxon>
        <taxon>Chordata</taxon>
        <taxon>Craniata</taxon>
        <taxon>Vertebrata</taxon>
        <taxon>Euteleostomi</taxon>
        <taxon>Lepidosauria</taxon>
        <taxon>Squamata</taxon>
        <taxon>Bifurcata</taxon>
        <taxon>Unidentata</taxon>
        <taxon>Episquamata</taxon>
        <taxon>Laterata</taxon>
        <taxon>Lacertibaenia</taxon>
        <taxon>Lacertidae</taxon>
        <taxon>Podarcis</taxon>
    </lineage>
</organism>
<feature type="compositionally biased region" description="Polar residues" evidence="1">
    <location>
        <begin position="53"/>
        <end position="68"/>
    </location>
</feature>
<protein>
    <submittedName>
        <fullName evidence="2">Uncharacterized protein</fullName>
    </submittedName>
</protein>
<accession>A0AA35KXV0</accession>
<name>A0AA35KXV0_9SAUR</name>
<proteinExistence type="predicted"/>
<evidence type="ECO:0000313" key="3">
    <source>
        <dbReference type="Proteomes" id="UP001178461"/>
    </source>
</evidence>
<dbReference type="EMBL" id="OX395135">
    <property type="protein sequence ID" value="CAI5786225.1"/>
    <property type="molecule type" value="Genomic_DNA"/>
</dbReference>
<evidence type="ECO:0000313" key="2">
    <source>
        <dbReference type="EMBL" id="CAI5786225.1"/>
    </source>
</evidence>
<evidence type="ECO:0000256" key="1">
    <source>
        <dbReference type="SAM" id="MobiDB-lite"/>
    </source>
</evidence>
<sequence length="128" mass="13417">MTRGNKSLQRAAGQRYKGCFVFPGFAMGHPPHPTPPPFRLRTGGGVDSGAKDLQSSDLTNQPARSPCQQLGDPDPPESSCQDFPPTKSRSSRAAGSYLTDGELIAGPSAGREADGGRLSSLLSCALCR</sequence>
<dbReference type="Proteomes" id="UP001178461">
    <property type="component" value="Chromosome 10"/>
</dbReference>
<reference evidence="2" key="1">
    <citation type="submission" date="2022-12" db="EMBL/GenBank/DDBJ databases">
        <authorList>
            <person name="Alioto T."/>
            <person name="Alioto T."/>
            <person name="Gomez Garrido J."/>
        </authorList>
    </citation>
    <scope>NUCLEOTIDE SEQUENCE</scope>
</reference>
<dbReference type="AlphaFoldDB" id="A0AA35KXV0"/>
<feature type="region of interest" description="Disordered" evidence="1">
    <location>
        <begin position="24"/>
        <end position="115"/>
    </location>
</feature>
<gene>
    <name evidence="2" type="ORF">PODLI_1B038346</name>
</gene>
<keyword evidence="3" id="KW-1185">Reference proteome</keyword>